<dbReference type="KEGG" id="hara:AArcS_3143"/>
<dbReference type="GO" id="GO:0016567">
    <property type="term" value="P:protein ubiquitination"/>
    <property type="evidence" value="ECO:0007669"/>
    <property type="project" value="InterPro"/>
</dbReference>
<comment type="catalytic activity">
    <reaction evidence="1">
        <text>S-ubiquitinyl-[E2 ubiquitin-conjugating enzyme]-L-cysteine + [acceptor protein]-L-lysine = [E2 ubiquitin-conjugating enzyme]-L-cysteine + N(6)-ubiquitinyl-[acceptor protein]-L-lysine.</text>
        <dbReference type="EC" id="2.3.2.27"/>
    </reaction>
</comment>
<evidence type="ECO:0000256" key="7">
    <source>
        <dbReference type="ARBA" id="ARBA00022771"/>
    </source>
</evidence>
<dbReference type="Pfam" id="PF12483">
    <property type="entry name" value="GIDE"/>
    <property type="match status" value="1"/>
</dbReference>
<dbReference type="GO" id="GO:0016020">
    <property type="term" value="C:membrane"/>
    <property type="evidence" value="ECO:0007669"/>
    <property type="project" value="UniProtKB-SubCell"/>
</dbReference>
<dbReference type="InterPro" id="IPR022170">
    <property type="entry name" value="MUL1-like"/>
</dbReference>
<comment type="subcellular location">
    <subcellularLocation>
        <location evidence="2">Membrane</location>
        <topology evidence="2">Multi-pass membrane protein</topology>
    </subcellularLocation>
</comment>
<evidence type="ECO:0000256" key="5">
    <source>
        <dbReference type="ARBA" id="ARBA00022692"/>
    </source>
</evidence>
<keyword evidence="5 12" id="KW-0812">Transmembrane</keyword>
<keyword evidence="7" id="KW-0863">Zinc-finger</keyword>
<feature type="domain" description="E3 Ubiquitin ligase MUL1-like" evidence="13">
    <location>
        <begin position="87"/>
        <end position="202"/>
    </location>
</feature>
<evidence type="ECO:0000256" key="8">
    <source>
        <dbReference type="ARBA" id="ARBA00022786"/>
    </source>
</evidence>
<dbReference type="EMBL" id="CP064786">
    <property type="protein sequence ID" value="QSG04330.1"/>
    <property type="molecule type" value="Genomic_DNA"/>
</dbReference>
<dbReference type="GO" id="GO:0061630">
    <property type="term" value="F:ubiquitin protein ligase activity"/>
    <property type="evidence" value="ECO:0007669"/>
    <property type="project" value="UniProtKB-EC"/>
</dbReference>
<evidence type="ECO:0000259" key="13">
    <source>
        <dbReference type="Pfam" id="PF12483"/>
    </source>
</evidence>
<keyword evidence="4" id="KW-0808">Transferase</keyword>
<dbReference type="EC" id="2.3.2.27" evidence="3"/>
<evidence type="ECO:0000313" key="14">
    <source>
        <dbReference type="EMBL" id="QSG04330.1"/>
    </source>
</evidence>
<name>A0A897MQ97_9EURY</name>
<evidence type="ECO:0000256" key="4">
    <source>
        <dbReference type="ARBA" id="ARBA00022679"/>
    </source>
</evidence>
<keyword evidence="9" id="KW-0862">Zinc</keyword>
<evidence type="ECO:0000256" key="1">
    <source>
        <dbReference type="ARBA" id="ARBA00000900"/>
    </source>
</evidence>
<protein>
    <recommendedName>
        <fullName evidence="3">RING-type E3 ubiquitin transferase</fullName>
        <ecNumber evidence="3">2.3.2.27</ecNumber>
    </recommendedName>
</protein>
<keyword evidence="11 12" id="KW-0472">Membrane</keyword>
<feature type="transmembrane region" description="Helical" evidence="12">
    <location>
        <begin position="12"/>
        <end position="29"/>
    </location>
</feature>
<dbReference type="Proteomes" id="UP000663586">
    <property type="component" value="Chromosome"/>
</dbReference>
<accession>A0A897MQ97</accession>
<keyword evidence="15" id="KW-1185">Reference proteome</keyword>
<gene>
    <name evidence="14" type="ORF">AArcS_3143</name>
</gene>
<evidence type="ECO:0000256" key="10">
    <source>
        <dbReference type="ARBA" id="ARBA00022989"/>
    </source>
</evidence>
<keyword evidence="6" id="KW-0479">Metal-binding</keyword>
<evidence type="ECO:0000256" key="6">
    <source>
        <dbReference type="ARBA" id="ARBA00022723"/>
    </source>
</evidence>
<dbReference type="GO" id="GO:0008270">
    <property type="term" value="F:zinc ion binding"/>
    <property type="evidence" value="ECO:0007669"/>
    <property type="project" value="UniProtKB-KW"/>
</dbReference>
<evidence type="ECO:0000256" key="9">
    <source>
        <dbReference type="ARBA" id="ARBA00022833"/>
    </source>
</evidence>
<keyword evidence="10 12" id="KW-1133">Transmembrane helix</keyword>
<reference evidence="14" key="1">
    <citation type="submission" date="2020-11" db="EMBL/GenBank/DDBJ databases">
        <title>Carbohydrate-dependent, anaerobic sulfur respiration: A novel catabolism in halophilic archaea.</title>
        <authorList>
            <person name="Sorokin D.Y."/>
            <person name="Messina E."/>
            <person name="Smedile F."/>
            <person name="La Cono V."/>
            <person name="Hallsworth J.E."/>
            <person name="Yakimov M.M."/>
        </authorList>
    </citation>
    <scope>NUCLEOTIDE SEQUENCE</scope>
    <source>
        <strain evidence="14">AArc-S</strain>
    </source>
</reference>
<feature type="transmembrane region" description="Helical" evidence="12">
    <location>
        <begin position="244"/>
        <end position="267"/>
    </location>
</feature>
<evidence type="ECO:0000256" key="12">
    <source>
        <dbReference type="SAM" id="Phobius"/>
    </source>
</evidence>
<proteinExistence type="predicted"/>
<keyword evidence="8" id="KW-0833">Ubl conjugation pathway</keyword>
<evidence type="ECO:0000256" key="3">
    <source>
        <dbReference type="ARBA" id="ARBA00012483"/>
    </source>
</evidence>
<sequence length="270" mass="29013">MTPIREQSIMFVELALLLGVAGVAGYFLIGGGRRLRTTYHILQNDPLDVRSVNGHRGPVEVEGQAVPDDEHGTVTAPFTGTECLAYTYEVEELRSSGKNSSWHTLDEGQGGVDFLVDDGTGRVRVDPQGADIRLDGDSITVKPGKELPDRLERYVEATEGVDKQDGTVNLLVTEVNTGNKQRFTERRLDVGETVYVYGQATRGPSAGWGSTVVDAVIGNGDAIPTFVVSDTDERATAWRFARGGLWRVAVGLGVLVIGALFVLPAVALSV</sequence>
<evidence type="ECO:0000256" key="2">
    <source>
        <dbReference type="ARBA" id="ARBA00004141"/>
    </source>
</evidence>
<dbReference type="AlphaFoldDB" id="A0A897MQ97"/>
<evidence type="ECO:0000256" key="11">
    <source>
        <dbReference type="ARBA" id="ARBA00023136"/>
    </source>
</evidence>
<evidence type="ECO:0000313" key="15">
    <source>
        <dbReference type="Proteomes" id="UP000663586"/>
    </source>
</evidence>
<organism evidence="14 15">
    <name type="scientific">Natranaeroarchaeum sulfidigenes</name>
    <dbReference type="NCBI Taxonomy" id="2784880"/>
    <lineage>
        <taxon>Archaea</taxon>
        <taxon>Methanobacteriati</taxon>
        <taxon>Methanobacteriota</taxon>
        <taxon>Stenosarchaea group</taxon>
        <taxon>Halobacteria</taxon>
        <taxon>Halobacteriales</taxon>
        <taxon>Natronoarchaeaceae</taxon>
        <taxon>Natranaeroarchaeum</taxon>
    </lineage>
</organism>